<reference evidence="3" key="2">
    <citation type="journal article" date="2018" name="Plant J.">
        <title>The Sorghum bicolor reference genome: improved assembly, gene annotations, a transcriptome atlas, and signatures of genome organization.</title>
        <authorList>
            <person name="McCormick R.F."/>
            <person name="Truong S.K."/>
            <person name="Sreedasyam A."/>
            <person name="Jenkins J."/>
            <person name="Shu S."/>
            <person name="Sims D."/>
            <person name="Kennedy M."/>
            <person name="Amirebrahimi M."/>
            <person name="Weers B.D."/>
            <person name="McKinley B."/>
            <person name="Mattison A."/>
            <person name="Morishige D.T."/>
            <person name="Grimwood J."/>
            <person name="Schmutz J."/>
            <person name="Mullet J.E."/>
        </authorList>
    </citation>
    <scope>NUCLEOTIDE SEQUENCE [LARGE SCALE GENOMIC DNA]</scope>
    <source>
        <strain evidence="3">cv. BTx623</strain>
    </source>
</reference>
<feature type="region of interest" description="Disordered" evidence="1">
    <location>
        <begin position="1"/>
        <end position="56"/>
    </location>
</feature>
<evidence type="ECO:0000256" key="1">
    <source>
        <dbReference type="SAM" id="MobiDB-lite"/>
    </source>
</evidence>
<gene>
    <name evidence="2" type="ORF">SORBI_3002G419550</name>
</gene>
<accession>A0A1W0W7X7</accession>
<keyword evidence="3" id="KW-1185">Reference proteome</keyword>
<feature type="compositionally biased region" description="Pro residues" evidence="1">
    <location>
        <begin position="41"/>
        <end position="50"/>
    </location>
</feature>
<dbReference type="Gramene" id="OQU90482">
    <property type="protein sequence ID" value="OQU90482"/>
    <property type="gene ID" value="SORBI_3002G419550"/>
</dbReference>
<dbReference type="EMBL" id="CM000761">
    <property type="protein sequence ID" value="OQU90482.1"/>
    <property type="molecule type" value="Genomic_DNA"/>
</dbReference>
<protein>
    <submittedName>
        <fullName evidence="2">Uncharacterized protein</fullName>
    </submittedName>
</protein>
<evidence type="ECO:0000313" key="3">
    <source>
        <dbReference type="Proteomes" id="UP000000768"/>
    </source>
</evidence>
<proteinExistence type="predicted"/>
<name>A0A1W0W7X7_SORBI</name>
<sequence length="99" mass="10498">MRRQTAYRTGSREAEHARGRPRFPACLPAPDISRSLDPDPDPSIGPPTGGPAPLQGNMALVATGDRDVCSGARRHAALHRCFHCPKPQTLALVSPAAPP</sequence>
<evidence type="ECO:0000313" key="2">
    <source>
        <dbReference type="EMBL" id="OQU90482.1"/>
    </source>
</evidence>
<dbReference type="InParanoid" id="A0A1W0W7X7"/>
<dbReference type="Proteomes" id="UP000000768">
    <property type="component" value="Chromosome 2"/>
</dbReference>
<organism evidence="2 3">
    <name type="scientific">Sorghum bicolor</name>
    <name type="common">Sorghum</name>
    <name type="synonym">Sorghum vulgare</name>
    <dbReference type="NCBI Taxonomy" id="4558"/>
    <lineage>
        <taxon>Eukaryota</taxon>
        <taxon>Viridiplantae</taxon>
        <taxon>Streptophyta</taxon>
        <taxon>Embryophyta</taxon>
        <taxon>Tracheophyta</taxon>
        <taxon>Spermatophyta</taxon>
        <taxon>Magnoliopsida</taxon>
        <taxon>Liliopsida</taxon>
        <taxon>Poales</taxon>
        <taxon>Poaceae</taxon>
        <taxon>PACMAD clade</taxon>
        <taxon>Panicoideae</taxon>
        <taxon>Andropogonodae</taxon>
        <taxon>Andropogoneae</taxon>
        <taxon>Sorghinae</taxon>
        <taxon>Sorghum</taxon>
    </lineage>
</organism>
<dbReference type="AlphaFoldDB" id="A0A1W0W7X7"/>
<reference evidence="2 3" key="1">
    <citation type="journal article" date="2009" name="Nature">
        <title>The Sorghum bicolor genome and the diversification of grasses.</title>
        <authorList>
            <person name="Paterson A.H."/>
            <person name="Bowers J.E."/>
            <person name="Bruggmann R."/>
            <person name="Dubchak I."/>
            <person name="Grimwood J."/>
            <person name="Gundlach H."/>
            <person name="Haberer G."/>
            <person name="Hellsten U."/>
            <person name="Mitros T."/>
            <person name="Poliakov A."/>
            <person name="Schmutz J."/>
            <person name="Spannagl M."/>
            <person name="Tang H."/>
            <person name="Wang X."/>
            <person name="Wicker T."/>
            <person name="Bharti A.K."/>
            <person name="Chapman J."/>
            <person name="Feltus F.A."/>
            <person name="Gowik U."/>
            <person name="Grigoriev I.V."/>
            <person name="Lyons E."/>
            <person name="Maher C.A."/>
            <person name="Martis M."/>
            <person name="Narechania A."/>
            <person name="Otillar R.P."/>
            <person name="Penning B.W."/>
            <person name="Salamov A.A."/>
            <person name="Wang Y."/>
            <person name="Zhang L."/>
            <person name="Carpita N.C."/>
            <person name="Freeling M."/>
            <person name="Gingle A.R."/>
            <person name="Hash C.T."/>
            <person name="Keller B."/>
            <person name="Klein P."/>
            <person name="Kresovich S."/>
            <person name="McCann M.C."/>
            <person name="Ming R."/>
            <person name="Peterson D.G."/>
            <person name="Mehboob-ur-Rahman"/>
            <person name="Ware D."/>
            <person name="Westhoff P."/>
            <person name="Mayer K.F."/>
            <person name="Messing J."/>
            <person name="Rokhsar D.S."/>
        </authorList>
    </citation>
    <scope>NUCLEOTIDE SEQUENCE [LARGE SCALE GENOMIC DNA]</scope>
    <source>
        <strain evidence="3">cv. BTx623</strain>
    </source>
</reference>